<proteinExistence type="predicted"/>
<dbReference type="PANTHER" id="PTHR46124:SF2">
    <property type="entry name" value="D-AMINOACYL-TRNA DEACYLASE"/>
    <property type="match status" value="1"/>
</dbReference>
<evidence type="ECO:0000256" key="3">
    <source>
        <dbReference type="PIRSR" id="PIRSR005902-1"/>
    </source>
</evidence>
<feature type="binding site" evidence="3">
    <location>
        <position position="11"/>
    </location>
    <ligand>
        <name>a divalent metal cation</name>
        <dbReference type="ChEBI" id="CHEBI:60240"/>
        <label>1</label>
    </ligand>
</feature>
<dbReference type="InterPro" id="IPR001130">
    <property type="entry name" value="TatD-like"/>
</dbReference>
<dbReference type="GO" id="GO:0004536">
    <property type="term" value="F:DNA nuclease activity"/>
    <property type="evidence" value="ECO:0007669"/>
    <property type="project" value="InterPro"/>
</dbReference>
<evidence type="ECO:0000313" key="4">
    <source>
        <dbReference type="EMBL" id="KRL94602.1"/>
    </source>
</evidence>
<comment type="caution">
    <text evidence="4">The sequence shown here is derived from an EMBL/GenBank/DDBJ whole genome shotgun (WGS) entry which is preliminary data.</text>
</comment>
<dbReference type="InterPro" id="IPR015991">
    <property type="entry name" value="TatD/YcfH-like"/>
</dbReference>
<dbReference type="Pfam" id="PF01026">
    <property type="entry name" value="TatD_DNase"/>
    <property type="match status" value="1"/>
</dbReference>
<dbReference type="FunFam" id="3.20.20.140:FF:000005">
    <property type="entry name" value="TatD family hydrolase"/>
    <property type="match status" value="1"/>
</dbReference>
<gene>
    <name evidence="4" type="ORF">FC21_GL001336</name>
</gene>
<feature type="binding site" evidence="3">
    <location>
        <position position="205"/>
    </location>
    <ligand>
        <name>a divalent metal cation</name>
        <dbReference type="ChEBI" id="CHEBI:60240"/>
        <label>1</label>
    </ligand>
</feature>
<accession>A0A0R1USH6</accession>
<dbReference type="PIRSF" id="PIRSF005902">
    <property type="entry name" value="DNase_TatD"/>
    <property type="match status" value="1"/>
</dbReference>
<dbReference type="GO" id="GO:0005829">
    <property type="term" value="C:cytosol"/>
    <property type="evidence" value="ECO:0007669"/>
    <property type="project" value="TreeGrafter"/>
</dbReference>
<reference evidence="4 5" key="1">
    <citation type="journal article" date="2015" name="Genome Announc.">
        <title>Expanding the biotechnology potential of lactobacilli through comparative genomics of 213 strains and associated genera.</title>
        <authorList>
            <person name="Sun Z."/>
            <person name="Harris H.M."/>
            <person name="McCann A."/>
            <person name="Guo C."/>
            <person name="Argimon S."/>
            <person name="Zhang W."/>
            <person name="Yang X."/>
            <person name="Jeffery I.B."/>
            <person name="Cooney J.C."/>
            <person name="Kagawa T.F."/>
            <person name="Liu W."/>
            <person name="Song Y."/>
            <person name="Salvetti E."/>
            <person name="Wrobel A."/>
            <person name="Rasinkangas P."/>
            <person name="Parkhill J."/>
            <person name="Rea M.C."/>
            <person name="O'Sullivan O."/>
            <person name="Ritari J."/>
            <person name="Douillard F.P."/>
            <person name="Paul Ross R."/>
            <person name="Yang R."/>
            <person name="Briner A.E."/>
            <person name="Felis G.E."/>
            <person name="de Vos W.M."/>
            <person name="Barrangou R."/>
            <person name="Klaenhammer T.R."/>
            <person name="Caufield P.W."/>
            <person name="Cui Y."/>
            <person name="Zhang H."/>
            <person name="O'Toole P.W."/>
        </authorList>
    </citation>
    <scope>NUCLEOTIDE SEQUENCE [LARGE SCALE GENOMIC DNA]</scope>
    <source>
        <strain evidence="4 5">DSM 18793</strain>
    </source>
</reference>
<feature type="binding site" evidence="3">
    <location>
        <position position="131"/>
    </location>
    <ligand>
        <name>a divalent metal cation</name>
        <dbReference type="ChEBI" id="CHEBI:60240"/>
        <label>2</label>
    </ligand>
</feature>
<name>A0A0R1USH6_9LACO</name>
<keyword evidence="5" id="KW-1185">Reference proteome</keyword>
<dbReference type="AlphaFoldDB" id="A0A0R1USH6"/>
<feature type="binding site" evidence="3">
    <location>
        <position position="155"/>
    </location>
    <ligand>
        <name>a divalent metal cation</name>
        <dbReference type="ChEBI" id="CHEBI:60240"/>
        <label>2</label>
    </ligand>
</feature>
<dbReference type="NCBIfam" id="TIGR00010">
    <property type="entry name" value="YchF/TatD family DNA exonuclease"/>
    <property type="match status" value="1"/>
</dbReference>
<sequence length="263" mass="29670">MMTTIYDSHTHLNDDVFYNDIPAYLARAHHYDVREMNIVGSDTKLNQRALELAKTYEGLHAVIGWHPEEVLQATQEQLDLLAQQLTDPTVVAVGEIGLDYYWDQTHQREQQALLAAQIELANQFKLPIVVHTREALAETYEFLKSHPVMAGGVIHSFSGDWAWAKRFLALGFDLSFSGVASFHKATELHAVAQRVPADRFFVETDAPYLTPMPYRGKQNEPGFTNLVAQAVAELRQTDLATIAELTTTNARRLFCKEVDNAKD</sequence>
<organism evidence="4 5">
    <name type="scientific">Limosilactobacillus equigenerosi DSM 18793 = JCM 14505</name>
    <dbReference type="NCBI Taxonomy" id="1423742"/>
    <lineage>
        <taxon>Bacteria</taxon>
        <taxon>Bacillati</taxon>
        <taxon>Bacillota</taxon>
        <taxon>Bacilli</taxon>
        <taxon>Lactobacillales</taxon>
        <taxon>Lactobacillaceae</taxon>
        <taxon>Limosilactobacillus</taxon>
    </lineage>
</organism>
<dbReference type="PATRIC" id="fig|1423742.4.peg.1385"/>
<dbReference type="RefSeq" id="WP_054653370.1">
    <property type="nucleotide sequence ID" value="NZ_AZGC01000033.1"/>
</dbReference>
<dbReference type="GO" id="GO:0016788">
    <property type="term" value="F:hydrolase activity, acting on ester bonds"/>
    <property type="evidence" value="ECO:0007669"/>
    <property type="project" value="InterPro"/>
</dbReference>
<feature type="binding site" evidence="3">
    <location>
        <position position="95"/>
    </location>
    <ligand>
        <name>a divalent metal cation</name>
        <dbReference type="ChEBI" id="CHEBI:60240"/>
        <label>1</label>
    </ligand>
</feature>
<evidence type="ECO:0000313" key="5">
    <source>
        <dbReference type="Proteomes" id="UP000051084"/>
    </source>
</evidence>
<dbReference type="OrthoDB" id="9810005at2"/>
<dbReference type="CDD" id="cd01310">
    <property type="entry name" value="TatD_DNAse"/>
    <property type="match status" value="1"/>
</dbReference>
<dbReference type="InterPro" id="IPR032466">
    <property type="entry name" value="Metal_Hydrolase"/>
</dbReference>
<feature type="binding site" evidence="3">
    <location>
        <position position="9"/>
    </location>
    <ligand>
        <name>a divalent metal cation</name>
        <dbReference type="ChEBI" id="CHEBI:60240"/>
        <label>1</label>
    </ligand>
</feature>
<dbReference type="EMBL" id="AZGC01000033">
    <property type="protein sequence ID" value="KRL94602.1"/>
    <property type="molecule type" value="Genomic_DNA"/>
</dbReference>
<evidence type="ECO:0000256" key="2">
    <source>
        <dbReference type="ARBA" id="ARBA00022801"/>
    </source>
</evidence>
<evidence type="ECO:0000256" key="1">
    <source>
        <dbReference type="ARBA" id="ARBA00022723"/>
    </source>
</evidence>
<keyword evidence="2" id="KW-0378">Hydrolase</keyword>
<dbReference type="Gene3D" id="3.20.20.140">
    <property type="entry name" value="Metal-dependent hydrolases"/>
    <property type="match status" value="1"/>
</dbReference>
<dbReference type="Proteomes" id="UP000051084">
    <property type="component" value="Unassembled WGS sequence"/>
</dbReference>
<keyword evidence="1 3" id="KW-0479">Metal-binding</keyword>
<protein>
    <submittedName>
        <fullName evidence="4">DNase</fullName>
    </submittedName>
</protein>
<dbReference type="STRING" id="417373.GCA_001570685_01003"/>
<dbReference type="PANTHER" id="PTHR46124">
    <property type="entry name" value="D-AMINOACYL-TRNA DEACYLASE"/>
    <property type="match status" value="1"/>
</dbReference>
<dbReference type="GO" id="GO:0046872">
    <property type="term" value="F:metal ion binding"/>
    <property type="evidence" value="ECO:0007669"/>
    <property type="project" value="UniProtKB-KW"/>
</dbReference>
<dbReference type="SUPFAM" id="SSF51556">
    <property type="entry name" value="Metallo-dependent hydrolases"/>
    <property type="match status" value="1"/>
</dbReference>